<comment type="caution">
    <text evidence="2">The sequence shown here is derived from an EMBL/GenBank/DDBJ whole genome shotgun (WGS) entry which is preliminary data.</text>
</comment>
<proteinExistence type="predicted"/>
<organism evidence="2 3">
    <name type="scientific">Luteimonas viscosa</name>
    <dbReference type="NCBI Taxonomy" id="1132694"/>
    <lineage>
        <taxon>Bacteria</taxon>
        <taxon>Pseudomonadati</taxon>
        <taxon>Pseudomonadota</taxon>
        <taxon>Gammaproteobacteria</taxon>
        <taxon>Lysobacterales</taxon>
        <taxon>Lysobacteraceae</taxon>
        <taxon>Luteimonas</taxon>
    </lineage>
</organism>
<evidence type="ECO:0000313" key="2">
    <source>
        <dbReference type="EMBL" id="TYT25939.1"/>
    </source>
</evidence>
<dbReference type="RefSeq" id="WP_149102489.1">
    <property type="nucleotide sequence ID" value="NZ_VTFT01000001.1"/>
</dbReference>
<sequence length="249" mass="27211">MTLCKRFLPIAASSVAAIACCSPEAGAAEGEGWDWVVAPYVWAPGISADVNTAVPPTGTDTDFSDIIDKIEGAFLLHAEGQGDAFGVFGDIVYLGLGDDKDHPRYRTESDLDARLFEAALLWSPGEDRFNGVDLFMGLRYIDVDLTIEVDPVNPSFNTAKIDASKSYSDFMIGARYTWQLGERWALTVRGDGSFGGTDGTWNAAATALYRTRHGQWAFGYRHMDIALEPRDTRAELILSGLTVGYGFRF</sequence>
<evidence type="ECO:0000256" key="1">
    <source>
        <dbReference type="SAM" id="SignalP"/>
    </source>
</evidence>
<dbReference type="AlphaFoldDB" id="A0A5D4XMZ7"/>
<feature type="chain" id="PRO_5023062026" description="Outer membrane protein beta-barrel domain-containing protein" evidence="1">
    <location>
        <begin position="28"/>
        <end position="249"/>
    </location>
</feature>
<feature type="signal peptide" evidence="1">
    <location>
        <begin position="1"/>
        <end position="27"/>
    </location>
</feature>
<dbReference type="EMBL" id="VTFT01000001">
    <property type="protein sequence ID" value="TYT25939.1"/>
    <property type="molecule type" value="Genomic_DNA"/>
</dbReference>
<dbReference type="OrthoDB" id="5725705at2"/>
<evidence type="ECO:0008006" key="4">
    <source>
        <dbReference type="Google" id="ProtNLM"/>
    </source>
</evidence>
<accession>A0A5D4XMZ7</accession>
<reference evidence="2 3" key="1">
    <citation type="submission" date="2019-08" db="EMBL/GenBank/DDBJ databases">
        <title>Luteimonas viscosus sp. nov., isolated from soil of a sunflower field.</title>
        <authorList>
            <person name="Jianli Z."/>
            <person name="Ying Z."/>
        </authorList>
    </citation>
    <scope>NUCLEOTIDE SEQUENCE [LARGE SCALE GENOMIC DNA]</scope>
    <source>
        <strain evidence="2 3">XBU10</strain>
    </source>
</reference>
<gene>
    <name evidence="2" type="ORF">FZO89_06550</name>
</gene>
<evidence type="ECO:0000313" key="3">
    <source>
        <dbReference type="Proteomes" id="UP000324973"/>
    </source>
</evidence>
<dbReference type="Proteomes" id="UP000324973">
    <property type="component" value="Unassembled WGS sequence"/>
</dbReference>
<protein>
    <recommendedName>
        <fullName evidence="4">Outer membrane protein beta-barrel domain-containing protein</fullName>
    </recommendedName>
</protein>
<name>A0A5D4XMZ7_9GAMM</name>
<keyword evidence="3" id="KW-1185">Reference proteome</keyword>
<keyword evidence="1" id="KW-0732">Signal</keyword>
<dbReference type="PROSITE" id="PS51257">
    <property type="entry name" value="PROKAR_LIPOPROTEIN"/>
    <property type="match status" value="1"/>
</dbReference>